<organism evidence="2 3">
    <name type="scientific">Methylocystis bryophila</name>
    <dbReference type="NCBI Taxonomy" id="655015"/>
    <lineage>
        <taxon>Bacteria</taxon>
        <taxon>Pseudomonadati</taxon>
        <taxon>Pseudomonadota</taxon>
        <taxon>Alphaproteobacteria</taxon>
        <taxon>Hyphomicrobiales</taxon>
        <taxon>Methylocystaceae</taxon>
        <taxon>Methylocystis</taxon>
    </lineage>
</organism>
<keyword evidence="3" id="KW-1185">Reference proteome</keyword>
<name>A0A1W6MT35_9HYPH</name>
<accession>A0A1W6MT35</accession>
<dbReference type="OrthoDB" id="214902at2"/>
<dbReference type="SUPFAM" id="SSF159894">
    <property type="entry name" value="YgaC/TfoX-N like"/>
    <property type="match status" value="1"/>
</dbReference>
<evidence type="ECO:0000313" key="3">
    <source>
        <dbReference type="Proteomes" id="UP000193978"/>
    </source>
</evidence>
<feature type="domain" description="TfoX N-terminal" evidence="1">
    <location>
        <begin position="15"/>
        <end position="102"/>
    </location>
</feature>
<evidence type="ECO:0000313" key="2">
    <source>
        <dbReference type="EMBL" id="ARN80754.1"/>
    </source>
</evidence>
<sequence length="114" mass="12549">MARDEGLEELLRDDLSAETELTEKAMFGGRAFLINGNLLCGARDDGLLARLGADRDGWALEHPDVFPMISRGRRMRGWVRAGPTAFGDDALRRQLLAAALQFTRALPAKTSGHR</sequence>
<dbReference type="STRING" id="655015.B1812_06335"/>
<proteinExistence type="predicted"/>
<dbReference type="Pfam" id="PF04993">
    <property type="entry name" value="TfoX_N"/>
    <property type="match status" value="1"/>
</dbReference>
<dbReference type="RefSeq" id="WP_085770832.1">
    <property type="nucleotide sequence ID" value="NZ_AP027149.1"/>
</dbReference>
<evidence type="ECO:0000259" key="1">
    <source>
        <dbReference type="Pfam" id="PF04993"/>
    </source>
</evidence>
<dbReference type="EMBL" id="CP019948">
    <property type="protein sequence ID" value="ARN80754.1"/>
    <property type="molecule type" value="Genomic_DNA"/>
</dbReference>
<reference evidence="2 3" key="1">
    <citation type="submission" date="2017-02" db="EMBL/GenBank/DDBJ databases">
        <authorList>
            <person name="Peterson S.W."/>
        </authorList>
    </citation>
    <scope>NUCLEOTIDE SEQUENCE [LARGE SCALE GENOMIC DNA]</scope>
    <source>
        <strain evidence="2 3">S285</strain>
    </source>
</reference>
<gene>
    <name evidence="2" type="ORF">B1812_06335</name>
</gene>
<dbReference type="AlphaFoldDB" id="A0A1W6MT35"/>
<dbReference type="Proteomes" id="UP000193978">
    <property type="component" value="Chromosome"/>
</dbReference>
<protein>
    <submittedName>
        <fullName evidence="2">Cold-shock protein</fullName>
    </submittedName>
</protein>
<dbReference type="InterPro" id="IPR007076">
    <property type="entry name" value="TfoX_N"/>
</dbReference>
<dbReference type="KEGG" id="mbry:B1812_06335"/>